<evidence type="ECO:0000256" key="10">
    <source>
        <dbReference type="SAM" id="MobiDB-lite"/>
    </source>
</evidence>
<keyword evidence="6" id="KW-0545">Nucleotide biosynthesis</keyword>
<evidence type="ECO:0000256" key="4">
    <source>
        <dbReference type="ARBA" id="ARBA00017144"/>
    </source>
</evidence>
<name>A0AAE0LNN4_9PEZI</name>
<evidence type="ECO:0000256" key="1">
    <source>
        <dbReference type="ARBA" id="ARBA00004992"/>
    </source>
</evidence>
<dbReference type="EMBL" id="JAUEPN010000008">
    <property type="protein sequence ID" value="KAK3291767.1"/>
    <property type="molecule type" value="Genomic_DNA"/>
</dbReference>
<dbReference type="InterPro" id="IPR039430">
    <property type="entry name" value="Thymidylate_kin-like_dom"/>
</dbReference>
<evidence type="ECO:0000256" key="8">
    <source>
        <dbReference type="ARBA" id="ARBA00022777"/>
    </source>
</evidence>
<dbReference type="HAMAP" id="MF_00165">
    <property type="entry name" value="Thymidylate_kinase"/>
    <property type="match status" value="1"/>
</dbReference>
<feature type="domain" description="Thymidylate kinase-like" evidence="11">
    <location>
        <begin position="68"/>
        <end position="221"/>
    </location>
</feature>
<dbReference type="InterPro" id="IPR018094">
    <property type="entry name" value="Thymidylate_kinase"/>
</dbReference>
<evidence type="ECO:0000313" key="13">
    <source>
        <dbReference type="Proteomes" id="UP001278766"/>
    </source>
</evidence>
<evidence type="ECO:0000256" key="7">
    <source>
        <dbReference type="ARBA" id="ARBA00022741"/>
    </source>
</evidence>
<dbReference type="PANTHER" id="PTHR10344">
    <property type="entry name" value="THYMIDYLATE KINASE"/>
    <property type="match status" value="1"/>
</dbReference>
<dbReference type="GeneID" id="87844701"/>
<feature type="region of interest" description="Disordered" evidence="10">
    <location>
        <begin position="14"/>
        <end position="58"/>
    </location>
</feature>
<keyword evidence="9" id="KW-0067">ATP-binding</keyword>
<sequence length="367" mass="38301">MASINDLATAATALVDPATAPPTAAAAAAAAATAAPHPSLPDPAQSRTDDRPGAGGEPAVARGALVVLEGLDRSGKTTQVKLLEQRFVELGRKVKVMRFPDRTTPIGQMIDSYLKSQVDMDDHVIHLLFSANRWEAAKTILSHLTTNTTVLLDRYYHSGVVYSAAKQNPSLTLPWARAPEVGLPRPDLVLFLDLDEDQARARGGWGGEAYERAEMQRRVRELFWGLSLGKIGTAEVGVGRVGRGEGGEEGSGDGDGSGNGGGNDGVGNGGGSGSGSGSRSVGGGSGRNVGGGSGSVGPREEIAVGPPSAAQPLTGAEYRFRQEEEDLHVIDASPSAEEVAEEIWKVVKARVEEVERGLVGRVVRRVS</sequence>
<keyword evidence="13" id="KW-1185">Reference proteome</keyword>
<organism evidence="12 13">
    <name type="scientific">Chaetomium fimeti</name>
    <dbReference type="NCBI Taxonomy" id="1854472"/>
    <lineage>
        <taxon>Eukaryota</taxon>
        <taxon>Fungi</taxon>
        <taxon>Dikarya</taxon>
        <taxon>Ascomycota</taxon>
        <taxon>Pezizomycotina</taxon>
        <taxon>Sordariomycetes</taxon>
        <taxon>Sordariomycetidae</taxon>
        <taxon>Sordariales</taxon>
        <taxon>Chaetomiaceae</taxon>
        <taxon>Chaetomium</taxon>
    </lineage>
</organism>
<protein>
    <recommendedName>
        <fullName evidence="4">Thymidylate kinase</fullName>
        <ecNumber evidence="3">2.7.4.9</ecNumber>
    </recommendedName>
</protein>
<proteinExistence type="inferred from homology"/>
<evidence type="ECO:0000313" key="12">
    <source>
        <dbReference type="EMBL" id="KAK3291767.1"/>
    </source>
</evidence>
<dbReference type="GO" id="GO:0006235">
    <property type="term" value="P:dTTP biosynthetic process"/>
    <property type="evidence" value="ECO:0007669"/>
    <property type="project" value="TreeGrafter"/>
</dbReference>
<evidence type="ECO:0000256" key="2">
    <source>
        <dbReference type="ARBA" id="ARBA00009776"/>
    </source>
</evidence>
<dbReference type="GO" id="GO:0006233">
    <property type="term" value="P:dTDP biosynthetic process"/>
    <property type="evidence" value="ECO:0007669"/>
    <property type="project" value="InterPro"/>
</dbReference>
<dbReference type="AlphaFoldDB" id="A0AAE0LNN4"/>
<dbReference type="InterPro" id="IPR027417">
    <property type="entry name" value="P-loop_NTPase"/>
</dbReference>
<dbReference type="SUPFAM" id="SSF52540">
    <property type="entry name" value="P-loop containing nucleoside triphosphate hydrolases"/>
    <property type="match status" value="1"/>
</dbReference>
<dbReference type="RefSeq" id="XP_062655281.1">
    <property type="nucleotide sequence ID" value="XM_062807753.1"/>
</dbReference>
<dbReference type="GO" id="GO:0006227">
    <property type="term" value="P:dUDP biosynthetic process"/>
    <property type="evidence" value="ECO:0007669"/>
    <property type="project" value="TreeGrafter"/>
</dbReference>
<reference evidence="12" key="1">
    <citation type="journal article" date="2023" name="Mol. Phylogenet. Evol.">
        <title>Genome-scale phylogeny and comparative genomics of the fungal order Sordariales.</title>
        <authorList>
            <person name="Hensen N."/>
            <person name="Bonometti L."/>
            <person name="Westerberg I."/>
            <person name="Brannstrom I.O."/>
            <person name="Guillou S."/>
            <person name="Cros-Aarteil S."/>
            <person name="Calhoun S."/>
            <person name="Haridas S."/>
            <person name="Kuo A."/>
            <person name="Mondo S."/>
            <person name="Pangilinan J."/>
            <person name="Riley R."/>
            <person name="LaButti K."/>
            <person name="Andreopoulos B."/>
            <person name="Lipzen A."/>
            <person name="Chen C."/>
            <person name="Yan M."/>
            <person name="Daum C."/>
            <person name="Ng V."/>
            <person name="Clum A."/>
            <person name="Steindorff A."/>
            <person name="Ohm R.A."/>
            <person name="Martin F."/>
            <person name="Silar P."/>
            <person name="Natvig D.O."/>
            <person name="Lalanne C."/>
            <person name="Gautier V."/>
            <person name="Ament-Velasquez S.L."/>
            <person name="Kruys A."/>
            <person name="Hutchinson M.I."/>
            <person name="Powell A.J."/>
            <person name="Barry K."/>
            <person name="Miller A.N."/>
            <person name="Grigoriev I.V."/>
            <person name="Debuchy R."/>
            <person name="Gladieux P."/>
            <person name="Hiltunen Thoren M."/>
            <person name="Johannesson H."/>
        </authorList>
    </citation>
    <scope>NUCLEOTIDE SEQUENCE</scope>
    <source>
        <strain evidence="12">CBS 168.71</strain>
    </source>
</reference>
<comment type="pathway">
    <text evidence="1">Pyrimidine metabolism; dTTP biosynthesis.</text>
</comment>
<keyword evidence="5" id="KW-0808">Transferase</keyword>
<evidence type="ECO:0000256" key="3">
    <source>
        <dbReference type="ARBA" id="ARBA00012980"/>
    </source>
</evidence>
<keyword evidence="8 12" id="KW-0418">Kinase</keyword>
<evidence type="ECO:0000256" key="9">
    <source>
        <dbReference type="ARBA" id="ARBA00022840"/>
    </source>
</evidence>
<dbReference type="GO" id="GO:0005634">
    <property type="term" value="C:nucleus"/>
    <property type="evidence" value="ECO:0007669"/>
    <property type="project" value="TreeGrafter"/>
</dbReference>
<evidence type="ECO:0000259" key="11">
    <source>
        <dbReference type="Pfam" id="PF02223"/>
    </source>
</evidence>
<dbReference type="FunFam" id="3.40.50.300:FF:000679">
    <property type="entry name" value="Thymidylate kinase"/>
    <property type="match status" value="1"/>
</dbReference>
<dbReference type="Gene3D" id="3.40.50.300">
    <property type="entry name" value="P-loop containing nucleotide triphosphate hydrolases"/>
    <property type="match status" value="1"/>
</dbReference>
<dbReference type="Proteomes" id="UP001278766">
    <property type="component" value="Unassembled WGS sequence"/>
</dbReference>
<accession>A0AAE0LNN4</accession>
<feature type="compositionally biased region" description="Low complexity" evidence="10">
    <location>
        <begin position="14"/>
        <end position="37"/>
    </location>
</feature>
<gene>
    <name evidence="12" type="ORF">B0H64DRAFT_468478</name>
</gene>
<comment type="similarity">
    <text evidence="2">Belongs to the thymidylate kinase family.</text>
</comment>
<dbReference type="InterPro" id="IPR018095">
    <property type="entry name" value="Thymidylate_kin_CS"/>
</dbReference>
<dbReference type="PANTHER" id="PTHR10344:SF1">
    <property type="entry name" value="THYMIDYLATE KINASE"/>
    <property type="match status" value="1"/>
</dbReference>
<dbReference type="PROSITE" id="PS01331">
    <property type="entry name" value="THYMIDYLATE_KINASE"/>
    <property type="match status" value="1"/>
</dbReference>
<reference evidence="12" key="2">
    <citation type="submission" date="2023-06" db="EMBL/GenBank/DDBJ databases">
        <authorList>
            <consortium name="Lawrence Berkeley National Laboratory"/>
            <person name="Haridas S."/>
            <person name="Hensen N."/>
            <person name="Bonometti L."/>
            <person name="Westerberg I."/>
            <person name="Brannstrom I.O."/>
            <person name="Guillou S."/>
            <person name="Cros-Aarteil S."/>
            <person name="Calhoun S."/>
            <person name="Kuo A."/>
            <person name="Mondo S."/>
            <person name="Pangilinan J."/>
            <person name="Riley R."/>
            <person name="Labutti K."/>
            <person name="Andreopoulos B."/>
            <person name="Lipzen A."/>
            <person name="Chen C."/>
            <person name="Yanf M."/>
            <person name="Daum C."/>
            <person name="Ng V."/>
            <person name="Clum A."/>
            <person name="Steindorff A."/>
            <person name="Ohm R."/>
            <person name="Martin F."/>
            <person name="Silar P."/>
            <person name="Natvig D."/>
            <person name="Lalanne C."/>
            <person name="Gautier V."/>
            <person name="Ament-Velasquez S.L."/>
            <person name="Kruys A."/>
            <person name="Hutchinson M.I."/>
            <person name="Powell A.J."/>
            <person name="Barry K."/>
            <person name="Miller A.N."/>
            <person name="Grigoriev I.V."/>
            <person name="Debuchy R."/>
            <person name="Gladieux P."/>
            <person name="Thoren M.H."/>
            <person name="Johannesson H."/>
        </authorList>
    </citation>
    <scope>NUCLEOTIDE SEQUENCE</scope>
    <source>
        <strain evidence="12">CBS 168.71</strain>
    </source>
</reference>
<dbReference type="Pfam" id="PF02223">
    <property type="entry name" value="Thymidylate_kin"/>
    <property type="match status" value="1"/>
</dbReference>
<feature type="compositionally biased region" description="Gly residues" evidence="10">
    <location>
        <begin position="253"/>
        <end position="295"/>
    </location>
</feature>
<comment type="caution">
    <text evidence="12">The sequence shown here is derived from an EMBL/GenBank/DDBJ whole genome shotgun (WGS) entry which is preliminary data.</text>
</comment>
<dbReference type="CDD" id="cd01672">
    <property type="entry name" value="TMPK"/>
    <property type="match status" value="1"/>
</dbReference>
<dbReference type="GO" id="GO:0005524">
    <property type="term" value="F:ATP binding"/>
    <property type="evidence" value="ECO:0007669"/>
    <property type="project" value="UniProtKB-KW"/>
</dbReference>
<dbReference type="GO" id="GO:0005829">
    <property type="term" value="C:cytosol"/>
    <property type="evidence" value="ECO:0007669"/>
    <property type="project" value="TreeGrafter"/>
</dbReference>
<feature type="region of interest" description="Disordered" evidence="10">
    <location>
        <begin position="238"/>
        <end position="314"/>
    </location>
</feature>
<dbReference type="GO" id="GO:0004798">
    <property type="term" value="F:dTMP kinase activity"/>
    <property type="evidence" value="ECO:0007669"/>
    <property type="project" value="UniProtKB-EC"/>
</dbReference>
<dbReference type="EC" id="2.7.4.9" evidence="3"/>
<evidence type="ECO:0000256" key="5">
    <source>
        <dbReference type="ARBA" id="ARBA00022679"/>
    </source>
</evidence>
<evidence type="ECO:0000256" key="6">
    <source>
        <dbReference type="ARBA" id="ARBA00022727"/>
    </source>
</evidence>
<dbReference type="GO" id="GO:0004550">
    <property type="term" value="F:nucleoside diphosphate kinase activity"/>
    <property type="evidence" value="ECO:0007669"/>
    <property type="project" value="TreeGrafter"/>
</dbReference>
<dbReference type="NCBIfam" id="TIGR00041">
    <property type="entry name" value="DTMP_kinase"/>
    <property type="match status" value="1"/>
</dbReference>
<keyword evidence="7" id="KW-0547">Nucleotide-binding</keyword>